<dbReference type="RefSeq" id="WP_093841923.1">
    <property type="nucleotide sequence ID" value="NZ_FPAB01000001.1"/>
</dbReference>
<dbReference type="AlphaFoldDB" id="A0A1I6P611"/>
<dbReference type="InterPro" id="IPR043519">
    <property type="entry name" value="NT_sf"/>
</dbReference>
<protein>
    <recommendedName>
        <fullName evidence="3">Nucleotidyltransferase domain-containing protein</fullName>
    </recommendedName>
</protein>
<gene>
    <name evidence="1" type="ORF">SAMN05444716_101297</name>
</gene>
<dbReference type="Proteomes" id="UP000198873">
    <property type="component" value="Unassembled WGS sequence"/>
</dbReference>
<dbReference type="SUPFAM" id="SSF81301">
    <property type="entry name" value="Nucleotidyltransferase"/>
    <property type="match status" value="1"/>
</dbReference>
<evidence type="ECO:0000313" key="2">
    <source>
        <dbReference type="Proteomes" id="UP000198873"/>
    </source>
</evidence>
<evidence type="ECO:0000313" key="1">
    <source>
        <dbReference type="EMBL" id="SFS35619.1"/>
    </source>
</evidence>
<dbReference type="Gene3D" id="3.30.460.10">
    <property type="entry name" value="Beta Polymerase, domain 2"/>
    <property type="match status" value="1"/>
</dbReference>
<dbReference type="EMBL" id="FPAB01000001">
    <property type="protein sequence ID" value="SFS35619.1"/>
    <property type="molecule type" value="Genomic_DNA"/>
</dbReference>
<evidence type="ECO:0008006" key="3">
    <source>
        <dbReference type="Google" id="ProtNLM"/>
    </source>
</evidence>
<reference evidence="2" key="1">
    <citation type="submission" date="2016-10" db="EMBL/GenBank/DDBJ databases">
        <authorList>
            <person name="Varghese N."/>
            <person name="Submissions S."/>
        </authorList>
    </citation>
    <scope>NUCLEOTIDE SEQUENCE [LARGE SCALE GENOMIC DNA]</scope>
    <source>
        <strain evidence="2">CGMCC 4.7047</strain>
    </source>
</reference>
<sequence>MPTLSLAPAELRLAELTEANQPSQLPLLTRIAGLLSASAAVTHLLVRGSLASGTADRLSDVDFIVGVHDRDLPAFTLALNDLMTVAGGALLPGWRDTIVADLGGIGFVFLVQHEGKLQQVDLYLAPASQIATVRRKVAGKVLLDRPPAEVAPEQTERATAYVSELLKRPKSCAELLIEHLVLAVLLHKRIRRGQRFIAYAEWHLLHCATKDLVKAALAPASRFWGWYQLREEIALTPIGRACLADLDAAITSPAVPDATDVEAALDRVLALTERACPDALDGLSDAITAYRTYLELA</sequence>
<name>A0A1I6P611_9ACTN</name>
<dbReference type="STRING" id="1176198.SAMN05444716_101297"/>
<organism evidence="1 2">
    <name type="scientific">Streptomyces harbinensis</name>
    <dbReference type="NCBI Taxonomy" id="1176198"/>
    <lineage>
        <taxon>Bacteria</taxon>
        <taxon>Bacillati</taxon>
        <taxon>Actinomycetota</taxon>
        <taxon>Actinomycetes</taxon>
        <taxon>Kitasatosporales</taxon>
        <taxon>Streptomycetaceae</taxon>
        <taxon>Streptomyces</taxon>
    </lineage>
</organism>
<keyword evidence="2" id="KW-1185">Reference proteome</keyword>
<accession>A0A1I6P611</accession>
<proteinExistence type="predicted"/>